<evidence type="ECO:0000256" key="7">
    <source>
        <dbReference type="ARBA" id="ARBA00022833"/>
    </source>
</evidence>
<name>A0ABP0TKL2_9BRYO</name>
<dbReference type="Pfam" id="PF13639">
    <property type="entry name" value="zf-RING_2"/>
    <property type="match status" value="1"/>
</dbReference>
<dbReference type="PANTHER" id="PTHR46463:SF10">
    <property type="entry name" value="OS01G0926200 PROTEIN"/>
    <property type="match status" value="1"/>
</dbReference>
<feature type="region of interest" description="Disordered" evidence="9">
    <location>
        <begin position="52"/>
        <end position="96"/>
    </location>
</feature>
<reference evidence="11" key="1">
    <citation type="submission" date="2024-02" db="EMBL/GenBank/DDBJ databases">
        <authorList>
            <consortium name="ELIXIR-Norway"/>
            <consortium name="Elixir Norway"/>
        </authorList>
    </citation>
    <scope>NUCLEOTIDE SEQUENCE</scope>
</reference>
<proteinExistence type="predicted"/>
<organism evidence="11 12">
    <name type="scientific">Sphagnum troendelagicum</name>
    <dbReference type="NCBI Taxonomy" id="128251"/>
    <lineage>
        <taxon>Eukaryota</taxon>
        <taxon>Viridiplantae</taxon>
        <taxon>Streptophyta</taxon>
        <taxon>Embryophyta</taxon>
        <taxon>Bryophyta</taxon>
        <taxon>Sphagnophytina</taxon>
        <taxon>Sphagnopsida</taxon>
        <taxon>Sphagnales</taxon>
        <taxon>Sphagnaceae</taxon>
        <taxon>Sphagnum</taxon>
    </lineage>
</organism>
<keyword evidence="7" id="KW-0862">Zinc</keyword>
<sequence length="247" mass="27433">MGAVCCCLRPEDFEDYTGYPNGSLYQNCVCLRCCVRWFLRMYSTRFDDVEDRDMSSPMQGVSTSTASGLLGGNNLDTSLPETFRAPPRPLPYDTDPRYLRAVRDGLISRRDKSGMSHLHAGETEPLRRISLHGPDGGGGEALTPLQRRNGGNGGGSDHNEELGQGYKPDSPGKRLPSSKGFARVESTMSLAEDEDMCPTCLDGYTDENPKIMTACGHHFHLACIYEWMERSTHCPMCDKEMIFNESL</sequence>
<dbReference type="EC" id="2.3.2.27" evidence="2"/>
<dbReference type="PROSITE" id="PS50089">
    <property type="entry name" value="ZF_RING_2"/>
    <property type="match status" value="1"/>
</dbReference>
<keyword evidence="6" id="KW-0833">Ubl conjugation pathway</keyword>
<evidence type="ECO:0000256" key="5">
    <source>
        <dbReference type="ARBA" id="ARBA00022771"/>
    </source>
</evidence>
<dbReference type="PANTHER" id="PTHR46463">
    <property type="entry name" value="ZINC FINGER, RING/FYVE/PHD-TYPE"/>
    <property type="match status" value="1"/>
</dbReference>
<feature type="region of interest" description="Disordered" evidence="9">
    <location>
        <begin position="110"/>
        <end position="179"/>
    </location>
</feature>
<gene>
    <name evidence="11" type="ORF">CSSPTR1EN2_LOCUS4711</name>
</gene>
<dbReference type="CDD" id="cd23116">
    <property type="entry name" value="RING-H2_AIRP1-like"/>
    <property type="match status" value="1"/>
</dbReference>
<accession>A0ABP0TKL2</accession>
<dbReference type="Proteomes" id="UP001497512">
    <property type="component" value="Chromosome 12"/>
</dbReference>
<dbReference type="InterPro" id="IPR001841">
    <property type="entry name" value="Znf_RING"/>
</dbReference>
<keyword evidence="5 8" id="KW-0863">Zinc-finger</keyword>
<protein>
    <recommendedName>
        <fullName evidence="2">RING-type E3 ubiquitin transferase</fullName>
        <ecNumber evidence="2">2.3.2.27</ecNumber>
    </recommendedName>
</protein>
<comment type="catalytic activity">
    <reaction evidence="1">
        <text>S-ubiquitinyl-[E2 ubiquitin-conjugating enzyme]-L-cysteine + [acceptor protein]-L-lysine = [E2 ubiquitin-conjugating enzyme]-L-cysteine + N(6)-ubiquitinyl-[acceptor protein]-L-lysine.</text>
        <dbReference type="EC" id="2.3.2.27"/>
    </reaction>
</comment>
<dbReference type="EMBL" id="OZ019904">
    <property type="protein sequence ID" value="CAK9198987.1"/>
    <property type="molecule type" value="Genomic_DNA"/>
</dbReference>
<evidence type="ECO:0000256" key="6">
    <source>
        <dbReference type="ARBA" id="ARBA00022786"/>
    </source>
</evidence>
<evidence type="ECO:0000256" key="8">
    <source>
        <dbReference type="PROSITE-ProRule" id="PRU00175"/>
    </source>
</evidence>
<evidence type="ECO:0000256" key="3">
    <source>
        <dbReference type="ARBA" id="ARBA00022679"/>
    </source>
</evidence>
<keyword evidence="4" id="KW-0479">Metal-binding</keyword>
<feature type="compositionally biased region" description="Polar residues" evidence="9">
    <location>
        <begin position="56"/>
        <end position="67"/>
    </location>
</feature>
<dbReference type="Gene3D" id="3.30.40.10">
    <property type="entry name" value="Zinc/RING finger domain, C3HC4 (zinc finger)"/>
    <property type="match status" value="1"/>
</dbReference>
<evidence type="ECO:0000313" key="11">
    <source>
        <dbReference type="EMBL" id="CAK9198987.1"/>
    </source>
</evidence>
<evidence type="ECO:0000313" key="12">
    <source>
        <dbReference type="Proteomes" id="UP001497512"/>
    </source>
</evidence>
<feature type="compositionally biased region" description="Basic and acidic residues" evidence="9">
    <location>
        <begin position="110"/>
        <end position="127"/>
    </location>
</feature>
<evidence type="ECO:0000256" key="1">
    <source>
        <dbReference type="ARBA" id="ARBA00000900"/>
    </source>
</evidence>
<evidence type="ECO:0000256" key="2">
    <source>
        <dbReference type="ARBA" id="ARBA00012483"/>
    </source>
</evidence>
<dbReference type="SUPFAM" id="SSF57850">
    <property type="entry name" value="RING/U-box"/>
    <property type="match status" value="1"/>
</dbReference>
<feature type="domain" description="RING-type" evidence="10">
    <location>
        <begin position="197"/>
        <end position="238"/>
    </location>
</feature>
<dbReference type="SMART" id="SM00184">
    <property type="entry name" value="RING"/>
    <property type="match status" value="1"/>
</dbReference>
<evidence type="ECO:0000256" key="9">
    <source>
        <dbReference type="SAM" id="MobiDB-lite"/>
    </source>
</evidence>
<evidence type="ECO:0000256" key="4">
    <source>
        <dbReference type="ARBA" id="ARBA00022723"/>
    </source>
</evidence>
<keyword evidence="12" id="KW-1185">Reference proteome</keyword>
<dbReference type="InterPro" id="IPR013083">
    <property type="entry name" value="Znf_RING/FYVE/PHD"/>
</dbReference>
<keyword evidence="3" id="KW-0808">Transferase</keyword>
<evidence type="ECO:0000259" key="10">
    <source>
        <dbReference type="PROSITE" id="PS50089"/>
    </source>
</evidence>